<evidence type="ECO:0000259" key="1">
    <source>
        <dbReference type="Pfam" id="PF20231"/>
    </source>
</evidence>
<dbReference type="OrthoDB" id="5952546at2759"/>
<gene>
    <name evidence="2" type="ORF">AWC38_SpisGene10226</name>
</gene>
<proteinExistence type="predicted"/>
<keyword evidence="3" id="KW-1185">Reference proteome</keyword>
<dbReference type="EMBL" id="LSMT01000158">
    <property type="protein sequence ID" value="PFX25152.1"/>
    <property type="molecule type" value="Genomic_DNA"/>
</dbReference>
<feature type="domain" description="DUF6589" evidence="1">
    <location>
        <begin position="262"/>
        <end position="570"/>
    </location>
</feature>
<dbReference type="InterPro" id="IPR046496">
    <property type="entry name" value="DUF6589"/>
</dbReference>
<dbReference type="Pfam" id="PF20231">
    <property type="entry name" value="DUF6589"/>
    <property type="match status" value="1"/>
</dbReference>
<protein>
    <recommendedName>
        <fullName evidence="1">DUF6589 domain-containing protein</fullName>
    </recommendedName>
</protein>
<reference evidence="3" key="1">
    <citation type="journal article" date="2017" name="bioRxiv">
        <title>Comparative analysis of the genomes of Stylophora pistillata and Acropora digitifera provides evidence for extensive differences between species of corals.</title>
        <authorList>
            <person name="Voolstra C.R."/>
            <person name="Li Y."/>
            <person name="Liew Y.J."/>
            <person name="Baumgarten S."/>
            <person name="Zoccola D."/>
            <person name="Flot J.-F."/>
            <person name="Tambutte S."/>
            <person name="Allemand D."/>
            <person name="Aranda M."/>
        </authorList>
    </citation>
    <scope>NUCLEOTIDE SEQUENCE [LARGE SCALE GENOMIC DNA]</scope>
</reference>
<dbReference type="Proteomes" id="UP000225706">
    <property type="component" value="Unassembled WGS sequence"/>
</dbReference>
<evidence type="ECO:0000313" key="2">
    <source>
        <dbReference type="EMBL" id="PFX25152.1"/>
    </source>
</evidence>
<accession>A0A2B4S9E2</accession>
<organism evidence="2 3">
    <name type="scientific">Stylophora pistillata</name>
    <name type="common">Smooth cauliflower coral</name>
    <dbReference type="NCBI Taxonomy" id="50429"/>
    <lineage>
        <taxon>Eukaryota</taxon>
        <taxon>Metazoa</taxon>
        <taxon>Cnidaria</taxon>
        <taxon>Anthozoa</taxon>
        <taxon>Hexacorallia</taxon>
        <taxon>Scleractinia</taxon>
        <taxon>Astrocoeniina</taxon>
        <taxon>Pocilloporidae</taxon>
        <taxon>Stylophora</taxon>
    </lineage>
</organism>
<comment type="caution">
    <text evidence="2">The sequence shown here is derived from an EMBL/GenBank/DDBJ whole genome shotgun (WGS) entry which is preliminary data.</text>
</comment>
<sequence length="604" mass="68523">MKCQLTRQHVIKRVLMQVSTEVKILCSRKNPTLLRKTSKEDLMKFEFKSLCDEWQQKAPIFYSFLLMASTTSKSSVQTWSPSMALAGSILLKQRNCEMNAAATVLGILSKTGSIETTLKRLSKLKLTASNSCILSKLDQMGEDHDIQLQNAKKEITKANVHLELLLDKKSASTSFLDRANIAKENEKHQESSPPGFVVSFDNIDLNLHRRNMTATKQNRDYHWVNHKMIENRVSGNHLDSKKAKSDILVVQNLKFLPTIADNEKQRMDYIVLTSRILTDYFEQLAPLKDVCINHIPHRYSKEMSSKSSKVPLGVIFKNENINEEMLAVLQKFHTYLPQNGKGEVDTQLFAGDQLSVERAVNTIASVANGYTQEERLDGINLQLGDWHAGVKLLTLNYNRFYSGKSDDDHCTLFSDRSLINRRNVNGEPKLAYRADRDFLEVEVKTRVIAAAMSTLDFKDKTDTAKSSLPSNLQLMMKSERHKALVDISAKVVDEFIFDQGKASVMVDAVLLEQEKENLLQQGLNEDGRFPCRFEGCSKSFAFNGKSRRNHELSHNPPVVIEEQNTFSPSKPKPEDPSLPNLDDIFNYNCALLADGYLFLIFSMQ</sequence>
<evidence type="ECO:0000313" key="3">
    <source>
        <dbReference type="Proteomes" id="UP000225706"/>
    </source>
</evidence>
<dbReference type="AlphaFoldDB" id="A0A2B4S9E2"/>
<name>A0A2B4S9E2_STYPI</name>